<dbReference type="EMBL" id="JACXVP010000009">
    <property type="protein sequence ID" value="KAG5585466.1"/>
    <property type="molecule type" value="Genomic_DNA"/>
</dbReference>
<sequence>MNIWNSVQAPREDSALFCNYSSAIGVGSSFRGVGMDSELVASSDKAAWSFSLDPMDDLALDLAA</sequence>
<proteinExistence type="predicted"/>
<evidence type="ECO:0000313" key="2">
    <source>
        <dbReference type="Proteomes" id="UP000824120"/>
    </source>
</evidence>
<dbReference type="Proteomes" id="UP000824120">
    <property type="component" value="Chromosome 9"/>
</dbReference>
<accession>A0A9J5XCK8</accession>
<gene>
    <name evidence="1" type="ORF">H5410_045900</name>
</gene>
<dbReference type="AlphaFoldDB" id="A0A9J5XCK8"/>
<comment type="caution">
    <text evidence="1">The sequence shown here is derived from an EMBL/GenBank/DDBJ whole genome shotgun (WGS) entry which is preliminary data.</text>
</comment>
<keyword evidence="2" id="KW-1185">Reference proteome</keyword>
<protein>
    <submittedName>
        <fullName evidence="1">Uncharacterized protein</fullName>
    </submittedName>
</protein>
<reference evidence="1 2" key="1">
    <citation type="submission" date="2020-09" db="EMBL/GenBank/DDBJ databases">
        <title>De no assembly of potato wild relative species, Solanum commersonii.</title>
        <authorList>
            <person name="Cho K."/>
        </authorList>
    </citation>
    <scope>NUCLEOTIDE SEQUENCE [LARGE SCALE GENOMIC DNA]</scope>
    <source>
        <strain evidence="1">LZ3.2</strain>
        <tissue evidence="1">Leaf</tissue>
    </source>
</reference>
<organism evidence="1 2">
    <name type="scientific">Solanum commersonii</name>
    <name type="common">Commerson's wild potato</name>
    <name type="synonym">Commerson's nightshade</name>
    <dbReference type="NCBI Taxonomy" id="4109"/>
    <lineage>
        <taxon>Eukaryota</taxon>
        <taxon>Viridiplantae</taxon>
        <taxon>Streptophyta</taxon>
        <taxon>Embryophyta</taxon>
        <taxon>Tracheophyta</taxon>
        <taxon>Spermatophyta</taxon>
        <taxon>Magnoliopsida</taxon>
        <taxon>eudicotyledons</taxon>
        <taxon>Gunneridae</taxon>
        <taxon>Pentapetalae</taxon>
        <taxon>asterids</taxon>
        <taxon>lamiids</taxon>
        <taxon>Solanales</taxon>
        <taxon>Solanaceae</taxon>
        <taxon>Solanoideae</taxon>
        <taxon>Solaneae</taxon>
        <taxon>Solanum</taxon>
    </lineage>
</organism>
<evidence type="ECO:0000313" key="1">
    <source>
        <dbReference type="EMBL" id="KAG5585466.1"/>
    </source>
</evidence>
<name>A0A9J5XCK8_SOLCO</name>